<dbReference type="Pfam" id="PF13304">
    <property type="entry name" value="AAA_21"/>
    <property type="match status" value="1"/>
</dbReference>
<dbReference type="SUPFAM" id="SSF52540">
    <property type="entry name" value="P-loop containing nucleoside triphosphate hydrolases"/>
    <property type="match status" value="1"/>
</dbReference>
<reference evidence="3" key="1">
    <citation type="submission" date="2022-10" db="EMBL/GenBank/DDBJ databases">
        <authorList>
            <person name="Mo P."/>
        </authorList>
    </citation>
    <scope>NUCLEOTIDE SEQUENCE</scope>
    <source>
        <strain evidence="3">HUAS 14-6</strain>
    </source>
</reference>
<gene>
    <name evidence="3" type="ORF">N8I86_25635</name>
</gene>
<organism evidence="3 4">
    <name type="scientific">Streptomyces albidocamelliae</name>
    <dbReference type="NCBI Taxonomy" id="2981135"/>
    <lineage>
        <taxon>Bacteria</taxon>
        <taxon>Bacillati</taxon>
        <taxon>Actinomycetota</taxon>
        <taxon>Actinomycetes</taxon>
        <taxon>Kitasatosporales</taxon>
        <taxon>Streptomycetaceae</taxon>
        <taxon>Streptomyces</taxon>
    </lineage>
</organism>
<dbReference type="RefSeq" id="WP_263278797.1">
    <property type="nucleotide sequence ID" value="NZ_CP106795.1"/>
</dbReference>
<evidence type="ECO:0000256" key="1">
    <source>
        <dbReference type="ARBA" id="ARBA00023236"/>
    </source>
</evidence>
<name>A0ABY6ETU6_9ACTN</name>
<dbReference type="Proteomes" id="UP001060733">
    <property type="component" value="Chromosome"/>
</dbReference>
<dbReference type="CDD" id="cd00267">
    <property type="entry name" value="ABC_ATPase"/>
    <property type="match status" value="1"/>
</dbReference>
<feature type="domain" description="AAA+ ATPase" evidence="2">
    <location>
        <begin position="24"/>
        <end position="386"/>
    </location>
</feature>
<proteinExistence type="predicted"/>
<evidence type="ECO:0000313" key="3">
    <source>
        <dbReference type="EMBL" id="UXY37817.1"/>
    </source>
</evidence>
<dbReference type="EMBL" id="CP106795">
    <property type="protein sequence ID" value="UXY37817.1"/>
    <property type="molecule type" value="Genomic_DNA"/>
</dbReference>
<keyword evidence="1" id="KW-0227">DNA damage</keyword>
<evidence type="ECO:0000313" key="4">
    <source>
        <dbReference type="Proteomes" id="UP001060733"/>
    </source>
</evidence>
<dbReference type="InterPro" id="IPR003593">
    <property type="entry name" value="AAA+_ATPase"/>
</dbReference>
<accession>A0ABY6ETU6</accession>
<dbReference type="Gene3D" id="3.40.50.300">
    <property type="entry name" value="P-loop containing nucleotide triphosphate hydrolases"/>
    <property type="match status" value="2"/>
</dbReference>
<keyword evidence="1" id="KW-0742">SOS response</keyword>
<protein>
    <submittedName>
        <fullName evidence="3">AAA family ATPase</fullName>
    </submittedName>
</protein>
<dbReference type="PANTHER" id="PTHR32182">
    <property type="entry name" value="DNA REPLICATION AND REPAIR PROTEIN RECF"/>
    <property type="match status" value="1"/>
</dbReference>
<dbReference type="InterPro" id="IPR027417">
    <property type="entry name" value="P-loop_NTPase"/>
</dbReference>
<dbReference type="InterPro" id="IPR003959">
    <property type="entry name" value="ATPase_AAA_core"/>
</dbReference>
<dbReference type="SMART" id="SM00382">
    <property type="entry name" value="AAA"/>
    <property type="match status" value="1"/>
</dbReference>
<evidence type="ECO:0000259" key="2">
    <source>
        <dbReference type="SMART" id="SM00382"/>
    </source>
</evidence>
<sequence>MQLLEVHLPSYRGLQDFTLELSEGGDIYVLVGRNGRGKSRVLQAIAEVFGSLWRGQRAPFGYRIKYSHDGHLVEVSQTAVRSTPKMTVIDGDSVSSVVHKADWSIHLPDHLFGYQAARESGWGEEFDRHKREDMAAARGDNTAVTGQSLARGVRPLFLCDVTHLPLILLALLSNWSEKFAHLAERYVRISGFASADITIRRPSWFKRARDIEKPYWGLEGDAPALFDAIATQGRFGAIPDASASSSYTDFRITIATPDDLKSFRRLFASDAAMFAMFERLYSAGLLKASVRLSMVDGHQISPEELSAGEQQFLTIMGMLRLQRGEESLFLLDEPASHFHPGWSKRWHSIVQDMLEDGQNSQFIAATHDPALVLNIPRDQIRMLHGTAAGAVRAEIPTVDPRGHGVGALLTTELYNLSTQLDDHTQRLIDIQYELSRMPALNEEDNRRLRSVNQELESLGFDTIRRDSVVSLFLAELDRRRKELLRRAGSADPPSSEEFAVMVRNLFDERLTRGL</sequence>
<keyword evidence="4" id="KW-1185">Reference proteome</keyword>
<dbReference type="PANTHER" id="PTHR32182:SF22">
    <property type="entry name" value="ATP-DEPENDENT ENDONUCLEASE, OLD FAMILY-RELATED"/>
    <property type="match status" value="1"/>
</dbReference>